<proteinExistence type="predicted"/>
<gene>
    <name evidence="1" type="ORF">HWA77_09030</name>
</gene>
<evidence type="ECO:0000313" key="1">
    <source>
        <dbReference type="EMBL" id="NVP00349.1"/>
    </source>
</evidence>
<evidence type="ECO:0000313" key="2">
    <source>
        <dbReference type="Proteomes" id="UP000533429"/>
    </source>
</evidence>
<dbReference type="AlphaFoldDB" id="A0A850QYH4"/>
<protein>
    <submittedName>
        <fullName evidence="1">Uncharacterized protein</fullName>
    </submittedName>
</protein>
<dbReference type="EMBL" id="JABXOR010000569">
    <property type="protein sequence ID" value="NVP00349.1"/>
    <property type="molecule type" value="Genomic_DNA"/>
</dbReference>
<organism evidence="1 2">
    <name type="scientific">Photobacterium damselae subsp. damselae</name>
    <name type="common">Listonella damsela</name>
    <dbReference type="NCBI Taxonomy" id="85581"/>
    <lineage>
        <taxon>Bacteria</taxon>
        <taxon>Pseudomonadati</taxon>
        <taxon>Pseudomonadota</taxon>
        <taxon>Gammaproteobacteria</taxon>
        <taxon>Vibrionales</taxon>
        <taxon>Vibrionaceae</taxon>
        <taxon>Photobacterium</taxon>
    </lineage>
</organism>
<sequence length="45" mass="5168">MSKFKLAMIIAVMCFLIWFGRLDAEVRTSVLQMSVTLATMMELIK</sequence>
<comment type="caution">
    <text evidence="1">The sequence shown here is derived from an EMBL/GenBank/DDBJ whole genome shotgun (WGS) entry which is preliminary data.</text>
</comment>
<dbReference type="Proteomes" id="UP000533429">
    <property type="component" value="Unassembled WGS sequence"/>
</dbReference>
<name>A0A850QYH4_PHODD</name>
<accession>A0A850QYH4</accession>
<reference evidence="1 2" key="1">
    <citation type="submission" date="2020-06" db="EMBL/GenBank/DDBJ databases">
        <title>Photobacterium damselae subsp. damselae comparative genomics.</title>
        <authorList>
            <person name="Osorio C.R."/>
        </authorList>
    </citation>
    <scope>NUCLEOTIDE SEQUENCE [LARGE SCALE GENOMIC DNA]</scope>
    <source>
        <strain evidence="1 2">TW250/03</strain>
    </source>
</reference>